<evidence type="ECO:0000313" key="3">
    <source>
        <dbReference type="EMBL" id="KAK4472146.1"/>
    </source>
</evidence>
<sequence>MLQGDTVQTSIIGIYSNKSAIKESSQWMMFSPLIFITIGIGLLYFLVLIVFVCIKHFIIPNKGYLISVGYQTTGMNDHYCNDQQYHQLLLHAFPVKLNNRTLYYVTSRKGEDYIQAFPTSRPILYHPTIVPHHRYHHYGNKSQHYQKFPPKSPWLSQNTWNMNNSQIKRIFLFTHLAFRVFYTFLFTFSVAVSLIFSLQPSGRISTFDSILQSPKLNRESVDLTMMQNNKHSSSSPISSALSFSIHDTRVDQIHLIGPILRLQAEARWIEEFTEQELKRQLDYVERMKLACQHAMTVELTDALREGRHLVKSRLEKWQFNSTTQNTDNLNDNTIYSVNELANYHFNRQSKLFDHVYEQVSQKLDFRSAESYKIYANMLSSVFHSGWLQYVKRMLNTSDNLERNPKHFSSNKVHSETILNFRDSMRRYYEIAQQRSGIKASYVALMNYMNFYQADSIHLLPLQLLENLKKAFTSPNHYRTMFHLLSEISNQSIQFESKFKIDHRVKNSKNFHTQKAQQERIFLTTNDLEEYADSTIYSIGETLSQESFNKRHTLISENFIQYIKQNAQQNIQNHLNYSNRRSMLPVMTLTHIRLSLLILDCFIIAYRFFHTYEILKAFWTGQTLFVDASSWLEKQTHTAISSEKHNGDFHEVNKTPTEPFNSYSSIKSKENASCLHSNYVDYNEILHKQYSRTALSQCLPQHQKLYECRHEQKGSFPQSIHSPGMPRNSQSSETTSSSIVSDKVIDSQSERKSMQHFQFNPSYNQSSQISCETLPYNSVISIGPPLCLPPSSSFGIEQNTSCILGIRTACCRKSHYISSVIGFIVIILLFSLVLMQMYKPYVVMSKKSSTSASSEYAKQSNLHFTSNKIPYLSTEINFFRPYHELLIRDHSKRLNEDWLEWTKHNELAMRGRVLNYLSRFKHELNYFDQQMEIENSNIQSVLSSIIKSDKFHKKPTKHPTSPVFNSEFLFRQQICHFLPVISTPLSDDSRPLNKEGVMSSLHRTIRPHNIKRIIWTATISTFVDFDWNSEEQANNLFITAIIVGIVMISCIGVVDIGGKILKMLYINPAIPIIEIRKCKNRSKRSSETDESKYYDRNIENIVLISPQPAPIIPWPIKSLLNSTEKINPISEKNSTSQQTSLPESLVALHKDPEPQLPLTAFYLDSNLVLTSSSTTPIFNNKAIRFDDISHSLPVFIAHSPSSTPIIALKSDNWASTDELSGVFLEKT</sequence>
<dbReference type="Proteomes" id="UP001292079">
    <property type="component" value="Unassembled WGS sequence"/>
</dbReference>
<reference evidence="3" key="1">
    <citation type="submission" date="2022-04" db="EMBL/GenBank/DDBJ databases">
        <authorList>
            <person name="Xu L."/>
            <person name="Lv Z."/>
        </authorList>
    </citation>
    <scope>NUCLEOTIDE SEQUENCE</scope>
    <source>
        <strain evidence="3">LV_2022a</strain>
    </source>
</reference>
<feature type="region of interest" description="Disordered" evidence="1">
    <location>
        <begin position="713"/>
        <end position="744"/>
    </location>
</feature>
<feature type="transmembrane region" description="Helical" evidence="2">
    <location>
        <begin position="1034"/>
        <end position="1053"/>
    </location>
</feature>
<accession>A0AAE1ZDB7</accession>
<proteinExistence type="predicted"/>
<evidence type="ECO:0000256" key="2">
    <source>
        <dbReference type="SAM" id="Phobius"/>
    </source>
</evidence>
<feature type="transmembrane region" description="Helical" evidence="2">
    <location>
        <begin position="170"/>
        <end position="196"/>
    </location>
</feature>
<feature type="compositionally biased region" description="Low complexity" evidence="1">
    <location>
        <begin position="728"/>
        <end position="741"/>
    </location>
</feature>
<feature type="transmembrane region" description="Helical" evidence="2">
    <location>
        <begin position="33"/>
        <end position="54"/>
    </location>
</feature>
<gene>
    <name evidence="3" type="ORF">MN116_000444</name>
</gene>
<name>A0AAE1ZDB7_SCHME</name>
<keyword evidence="2" id="KW-1133">Transmembrane helix</keyword>
<evidence type="ECO:0000313" key="4">
    <source>
        <dbReference type="Proteomes" id="UP001292079"/>
    </source>
</evidence>
<protein>
    <submittedName>
        <fullName evidence="3">Uncharacterized protein</fullName>
    </submittedName>
</protein>
<dbReference type="EMBL" id="JALJAT010000002">
    <property type="protein sequence ID" value="KAK4472146.1"/>
    <property type="molecule type" value="Genomic_DNA"/>
</dbReference>
<dbReference type="AlphaFoldDB" id="A0AAE1ZDB7"/>
<comment type="caution">
    <text evidence="3">The sequence shown here is derived from an EMBL/GenBank/DDBJ whole genome shotgun (WGS) entry which is preliminary data.</text>
</comment>
<feature type="transmembrane region" description="Helical" evidence="2">
    <location>
        <begin position="815"/>
        <end position="837"/>
    </location>
</feature>
<keyword evidence="4" id="KW-1185">Reference proteome</keyword>
<evidence type="ECO:0000256" key="1">
    <source>
        <dbReference type="SAM" id="MobiDB-lite"/>
    </source>
</evidence>
<keyword evidence="2" id="KW-0812">Transmembrane</keyword>
<keyword evidence="2" id="KW-0472">Membrane</keyword>
<organism evidence="3 4">
    <name type="scientific">Schistosoma mekongi</name>
    <name type="common">Parasitic worm</name>
    <dbReference type="NCBI Taxonomy" id="38744"/>
    <lineage>
        <taxon>Eukaryota</taxon>
        <taxon>Metazoa</taxon>
        <taxon>Spiralia</taxon>
        <taxon>Lophotrochozoa</taxon>
        <taxon>Platyhelminthes</taxon>
        <taxon>Trematoda</taxon>
        <taxon>Digenea</taxon>
        <taxon>Strigeidida</taxon>
        <taxon>Schistosomatoidea</taxon>
        <taxon>Schistosomatidae</taxon>
        <taxon>Schistosoma</taxon>
    </lineage>
</organism>
<reference evidence="3" key="2">
    <citation type="journal article" date="2023" name="Infect Dis Poverty">
        <title>Chromosome-scale genome of the human blood fluke Schistosoma mekongi and its implications for public health.</title>
        <authorList>
            <person name="Zhou M."/>
            <person name="Xu L."/>
            <person name="Xu D."/>
            <person name="Chen W."/>
            <person name="Khan J."/>
            <person name="Hu Y."/>
            <person name="Huang H."/>
            <person name="Wei H."/>
            <person name="Zhang Y."/>
            <person name="Chusongsang P."/>
            <person name="Tanasarnprasert K."/>
            <person name="Hu X."/>
            <person name="Limpanont Y."/>
            <person name="Lv Z."/>
        </authorList>
    </citation>
    <scope>NUCLEOTIDE SEQUENCE</scope>
    <source>
        <strain evidence="3">LV_2022a</strain>
    </source>
</reference>